<dbReference type="RefSeq" id="WP_096356397.1">
    <property type="nucleotide sequence ID" value="NZ_AP014946.1"/>
</dbReference>
<evidence type="ECO:0000256" key="1">
    <source>
        <dbReference type="ARBA" id="ARBA00004651"/>
    </source>
</evidence>
<organism evidence="8 9">
    <name type="scientific">Variibacter gotjawalensis</name>
    <dbReference type="NCBI Taxonomy" id="1333996"/>
    <lineage>
        <taxon>Bacteria</taxon>
        <taxon>Pseudomonadati</taxon>
        <taxon>Pseudomonadota</taxon>
        <taxon>Alphaproteobacteria</taxon>
        <taxon>Hyphomicrobiales</taxon>
        <taxon>Nitrobacteraceae</taxon>
        <taxon>Variibacter</taxon>
    </lineage>
</organism>
<dbReference type="OrthoDB" id="5573330at2"/>
<dbReference type="PANTHER" id="PTHR40043">
    <property type="entry name" value="UPF0719 INNER MEMBRANE PROTEIN YJFL"/>
    <property type="match status" value="1"/>
</dbReference>
<feature type="transmembrane region" description="Helical" evidence="7">
    <location>
        <begin position="76"/>
        <end position="97"/>
    </location>
</feature>
<dbReference type="Proteomes" id="UP000236884">
    <property type="component" value="Chromosome"/>
</dbReference>
<feature type="transmembrane region" description="Helical" evidence="7">
    <location>
        <begin position="6"/>
        <end position="27"/>
    </location>
</feature>
<sequence>MASLEGLPAFILYLCVASISCMAYVYCYTRLTKHDEFALIAENNIGAAIALGLSLLGFALPVVSAISHSSDVADCIVWSAIALLVQIAVYYIARIPVPDISERIEKGEIAPAVWLGLASVTAGMINSASMSY</sequence>
<evidence type="ECO:0000256" key="7">
    <source>
        <dbReference type="SAM" id="Phobius"/>
    </source>
</evidence>
<dbReference type="AlphaFoldDB" id="A0A0S3PWJ2"/>
<evidence type="ECO:0000313" key="8">
    <source>
        <dbReference type="EMBL" id="BAT60309.1"/>
    </source>
</evidence>
<evidence type="ECO:0000256" key="2">
    <source>
        <dbReference type="ARBA" id="ARBA00005779"/>
    </source>
</evidence>
<dbReference type="KEGG" id="vgo:GJW-30_1_02845"/>
<gene>
    <name evidence="8" type="ORF">GJW-30_1_02845</name>
</gene>
<evidence type="ECO:0008006" key="10">
    <source>
        <dbReference type="Google" id="ProtNLM"/>
    </source>
</evidence>
<evidence type="ECO:0000256" key="6">
    <source>
        <dbReference type="ARBA" id="ARBA00023136"/>
    </source>
</evidence>
<evidence type="ECO:0000313" key="9">
    <source>
        <dbReference type="Proteomes" id="UP000236884"/>
    </source>
</evidence>
<keyword evidence="5 7" id="KW-1133">Transmembrane helix</keyword>
<evidence type="ECO:0000256" key="5">
    <source>
        <dbReference type="ARBA" id="ARBA00022989"/>
    </source>
</evidence>
<accession>A0A0S3PWJ2</accession>
<feature type="transmembrane region" description="Helical" evidence="7">
    <location>
        <begin position="48"/>
        <end position="70"/>
    </location>
</feature>
<reference evidence="8 9" key="1">
    <citation type="submission" date="2015-08" db="EMBL/GenBank/DDBJ databases">
        <title>Investigation of the bacterial diversity of lava forest soil.</title>
        <authorList>
            <person name="Lee J.S."/>
        </authorList>
    </citation>
    <scope>NUCLEOTIDE SEQUENCE [LARGE SCALE GENOMIC DNA]</scope>
    <source>
        <strain evidence="8 9">GJW-30</strain>
    </source>
</reference>
<name>A0A0S3PWJ2_9BRAD</name>
<evidence type="ECO:0000256" key="4">
    <source>
        <dbReference type="ARBA" id="ARBA00022692"/>
    </source>
</evidence>
<keyword evidence="4 7" id="KW-0812">Transmembrane</keyword>
<dbReference type="Pfam" id="PF03994">
    <property type="entry name" value="DUF350"/>
    <property type="match status" value="1"/>
</dbReference>
<evidence type="ECO:0000256" key="3">
    <source>
        <dbReference type="ARBA" id="ARBA00022475"/>
    </source>
</evidence>
<dbReference type="EMBL" id="AP014946">
    <property type="protein sequence ID" value="BAT60309.1"/>
    <property type="molecule type" value="Genomic_DNA"/>
</dbReference>
<proteinExistence type="inferred from homology"/>
<comment type="similarity">
    <text evidence="2">Belongs to the UPF0719 family.</text>
</comment>
<dbReference type="InterPro" id="IPR007140">
    <property type="entry name" value="DUF350"/>
</dbReference>
<protein>
    <recommendedName>
        <fullName evidence="10">Inner membrane protein YjfL</fullName>
    </recommendedName>
</protein>
<dbReference type="PANTHER" id="PTHR40043:SF1">
    <property type="entry name" value="UPF0719 INNER MEMBRANE PROTEIN YJFL"/>
    <property type="match status" value="1"/>
</dbReference>
<keyword evidence="6 7" id="KW-0472">Membrane</keyword>
<keyword evidence="3" id="KW-1003">Cell membrane</keyword>
<keyword evidence="9" id="KW-1185">Reference proteome</keyword>
<comment type="subcellular location">
    <subcellularLocation>
        <location evidence="1">Cell membrane</location>
        <topology evidence="1">Multi-pass membrane protein</topology>
    </subcellularLocation>
</comment>
<dbReference type="GO" id="GO:0005886">
    <property type="term" value="C:plasma membrane"/>
    <property type="evidence" value="ECO:0007669"/>
    <property type="project" value="UniProtKB-SubCell"/>
</dbReference>